<evidence type="ECO:0000313" key="2">
    <source>
        <dbReference type="Proteomes" id="UP001151760"/>
    </source>
</evidence>
<protein>
    <submittedName>
        <fullName evidence="1">26S proteasome non-ATPase regulatory subunit 6</fullName>
    </submittedName>
</protein>
<comment type="caution">
    <text evidence="1">The sequence shown here is derived from an EMBL/GenBank/DDBJ whole genome shotgun (WGS) entry which is preliminary data.</text>
</comment>
<reference evidence="1" key="2">
    <citation type="submission" date="2022-01" db="EMBL/GenBank/DDBJ databases">
        <authorList>
            <person name="Yamashiro T."/>
            <person name="Shiraishi A."/>
            <person name="Satake H."/>
            <person name="Nakayama K."/>
        </authorList>
    </citation>
    <scope>NUCLEOTIDE SEQUENCE</scope>
</reference>
<keyword evidence="2" id="KW-1185">Reference proteome</keyword>
<reference evidence="1" key="1">
    <citation type="journal article" date="2022" name="Int. J. Mol. Sci.">
        <title>Draft Genome of Tanacetum Coccineum: Genomic Comparison of Closely Related Tanacetum-Family Plants.</title>
        <authorList>
            <person name="Yamashiro T."/>
            <person name="Shiraishi A."/>
            <person name="Nakayama K."/>
            <person name="Satake H."/>
        </authorList>
    </citation>
    <scope>NUCLEOTIDE SEQUENCE</scope>
</reference>
<keyword evidence="1" id="KW-0647">Proteasome</keyword>
<organism evidence="1 2">
    <name type="scientific">Tanacetum coccineum</name>
    <dbReference type="NCBI Taxonomy" id="301880"/>
    <lineage>
        <taxon>Eukaryota</taxon>
        <taxon>Viridiplantae</taxon>
        <taxon>Streptophyta</taxon>
        <taxon>Embryophyta</taxon>
        <taxon>Tracheophyta</taxon>
        <taxon>Spermatophyta</taxon>
        <taxon>Magnoliopsida</taxon>
        <taxon>eudicotyledons</taxon>
        <taxon>Gunneridae</taxon>
        <taxon>Pentapetalae</taxon>
        <taxon>asterids</taxon>
        <taxon>campanulids</taxon>
        <taxon>Asterales</taxon>
        <taxon>Asteraceae</taxon>
        <taxon>Asteroideae</taxon>
        <taxon>Anthemideae</taxon>
        <taxon>Anthemidinae</taxon>
        <taxon>Tanacetum</taxon>
    </lineage>
</organism>
<proteinExistence type="predicted"/>
<dbReference type="PANTHER" id="PTHR14145">
    <property type="entry name" value="26S PROTESOME SUBUNIT 6"/>
    <property type="match status" value="1"/>
</dbReference>
<evidence type="ECO:0000313" key="1">
    <source>
        <dbReference type="EMBL" id="GJS76169.1"/>
    </source>
</evidence>
<accession>A0ABQ4YEJ5</accession>
<gene>
    <name evidence="1" type="ORF">Tco_0726050</name>
</gene>
<dbReference type="GO" id="GO:0000502">
    <property type="term" value="C:proteasome complex"/>
    <property type="evidence" value="ECO:0007669"/>
    <property type="project" value="UniProtKB-KW"/>
</dbReference>
<sequence length="108" mass="12131">MEGKEGTQQSHLILANNLFLLTHPDAQDIEKVRLRDDVMSTVINDDMAPLYESLVASGLLEIDHKVLDDMRVKIGDELNKLDDEKIAEGNLGESEVREAHLAKSLFFI</sequence>
<dbReference type="EMBL" id="BQNB010010355">
    <property type="protein sequence ID" value="GJS76169.1"/>
    <property type="molecule type" value="Genomic_DNA"/>
</dbReference>
<dbReference type="Proteomes" id="UP001151760">
    <property type="component" value="Unassembled WGS sequence"/>
</dbReference>
<name>A0ABQ4YEJ5_9ASTR</name>
<dbReference type="InterPro" id="IPR019585">
    <property type="entry name" value="Rpn7/CSN1"/>
</dbReference>
<dbReference type="PANTHER" id="PTHR14145:SF1">
    <property type="entry name" value="26S PROTEASOME NON-ATPASE REGULATORY SUBUNIT 6"/>
    <property type="match status" value="1"/>
</dbReference>